<dbReference type="EMBL" id="KU980965">
    <property type="protein sequence ID" value="ANS71096.1"/>
    <property type="molecule type" value="Genomic_DNA"/>
</dbReference>
<keyword evidence="1" id="KW-0472">Membrane</keyword>
<evidence type="ECO:0000256" key="1">
    <source>
        <dbReference type="SAM" id="Phobius"/>
    </source>
</evidence>
<feature type="transmembrane region" description="Helical" evidence="1">
    <location>
        <begin position="45"/>
        <end position="69"/>
    </location>
</feature>
<sequence length="112" mass="12331">MFMSKIIIGANTLVFLISLKCFVYAAPVSTSTAAEDESPTERLKSILFIVFIIVCGLLAFIACSACGIIHQMIYQVTCCCRTLVSSICKKKNNYSLLKQKYEVPIDSTFTVG</sequence>
<keyword evidence="1" id="KW-0812">Transmembrane</keyword>
<keyword evidence="3" id="KW-1185">Reference proteome</keyword>
<evidence type="ECO:0000313" key="2">
    <source>
        <dbReference type="EMBL" id="ANS71096.1"/>
    </source>
</evidence>
<dbReference type="KEGG" id="vg:28340339"/>
<accession>A0A1B1MR87</accession>
<name>A0A1B1MR87_9POXV</name>
<protein>
    <submittedName>
        <fullName evidence="2">Uncharacterized protein</fullName>
    </submittedName>
</protein>
<organism evidence="2 3">
    <name type="scientific">Pteropox virus</name>
    <dbReference type="NCBI Taxonomy" id="1873698"/>
    <lineage>
        <taxon>Viruses</taxon>
        <taxon>Varidnaviria</taxon>
        <taxon>Bamfordvirae</taxon>
        <taxon>Nucleocytoviricota</taxon>
        <taxon>Pokkesviricetes</taxon>
        <taxon>Chitovirales</taxon>
        <taxon>Poxviridae</taxon>
        <taxon>Chordopoxvirinae</taxon>
        <taxon>Pteropopoxvirus</taxon>
        <taxon>Pteropopoxvirus pteropox</taxon>
    </lineage>
</organism>
<dbReference type="RefSeq" id="YP_009268727.1">
    <property type="nucleotide sequence ID" value="NC_030656.1"/>
</dbReference>
<reference evidence="2 3" key="1">
    <citation type="journal article" date="2016" name="J. Gen. Virol.">
        <title>Genomic characterization of a novel poxvirus from a flying fox: evidence for a new genus?</title>
        <authorList>
            <person name="O'Dea M.A."/>
            <person name="Tu S.L."/>
            <person name="Pang S."/>
            <person name="De Ridder T."/>
            <person name="Jackson B."/>
            <person name="Upton C."/>
        </authorList>
    </citation>
    <scope>NUCLEOTIDE SEQUENCE [LARGE SCALE GENOMIC DNA]</scope>
    <source>
        <strain evidence="2 3">Australia</strain>
    </source>
</reference>
<keyword evidence="1" id="KW-1133">Transmembrane helix</keyword>
<dbReference type="OrthoDB" id="40118at10239"/>
<dbReference type="GeneID" id="28340339"/>
<gene>
    <name evidence="2" type="ORF">PTPV-Aus-012</name>
</gene>
<proteinExistence type="predicted"/>
<evidence type="ECO:0000313" key="3">
    <source>
        <dbReference type="Proteomes" id="UP000203626"/>
    </source>
</evidence>
<dbReference type="Proteomes" id="UP000203626">
    <property type="component" value="Segment"/>
</dbReference>